<dbReference type="STRING" id="1618994.UX57_C0002G0010"/>
<keyword evidence="1" id="KW-0472">Membrane</keyword>
<proteinExistence type="predicted"/>
<accession>A0A0G1Q9C4</accession>
<dbReference type="EMBL" id="LCMS01000002">
    <property type="protein sequence ID" value="KKU41641.1"/>
    <property type="molecule type" value="Genomic_DNA"/>
</dbReference>
<dbReference type="AlphaFoldDB" id="A0A0G1Q9C4"/>
<reference evidence="2 3" key="1">
    <citation type="journal article" date="2015" name="Nature">
        <title>rRNA introns, odd ribosomes, and small enigmatic genomes across a large radiation of phyla.</title>
        <authorList>
            <person name="Brown C.T."/>
            <person name="Hug L.A."/>
            <person name="Thomas B.C."/>
            <person name="Sharon I."/>
            <person name="Castelle C.J."/>
            <person name="Singh A."/>
            <person name="Wilkins M.J."/>
            <person name="Williams K.H."/>
            <person name="Banfield J.F."/>
        </authorList>
    </citation>
    <scope>NUCLEOTIDE SEQUENCE [LARGE SCALE GENOMIC DNA]</scope>
</reference>
<evidence type="ECO:0000313" key="2">
    <source>
        <dbReference type="EMBL" id="KKU41641.1"/>
    </source>
</evidence>
<evidence type="ECO:0000313" key="3">
    <source>
        <dbReference type="Proteomes" id="UP000034795"/>
    </source>
</evidence>
<dbReference type="Proteomes" id="UP000034795">
    <property type="component" value="Unassembled WGS sequence"/>
</dbReference>
<evidence type="ECO:0000256" key="1">
    <source>
        <dbReference type="SAM" id="Phobius"/>
    </source>
</evidence>
<protein>
    <submittedName>
        <fullName evidence="2">Uncharacterized protein</fullName>
    </submittedName>
</protein>
<sequence length="172" mass="19272">MQTGLLVANNPWPILIGVVGAITIIVIALIVFWVLKLRQHKPKMRKLIDCGVVVFFLLCGIFVWMSFTTKVEQVLVINGSCNPGSQIFPGSVKVKNVNGDISTLLFPIVGYEGSRMNALNAEGNVVDTWYSSDFCNADQTFSERVKDIYDQTQFISVTSNYFGRIRSWQLTK</sequence>
<organism evidence="2 3">
    <name type="scientific">Candidatus Uhrbacteria bacterium GW2011_GWE2_46_68</name>
    <dbReference type="NCBI Taxonomy" id="1618994"/>
    <lineage>
        <taxon>Bacteria</taxon>
        <taxon>Candidatus Uhriibacteriota</taxon>
    </lineage>
</organism>
<comment type="caution">
    <text evidence="2">The sequence shown here is derived from an EMBL/GenBank/DDBJ whole genome shotgun (WGS) entry which is preliminary data.</text>
</comment>
<keyword evidence="1" id="KW-0812">Transmembrane</keyword>
<feature type="transmembrane region" description="Helical" evidence="1">
    <location>
        <begin position="12"/>
        <end position="35"/>
    </location>
</feature>
<keyword evidence="1" id="KW-1133">Transmembrane helix</keyword>
<name>A0A0G1Q9C4_9BACT</name>
<feature type="transmembrane region" description="Helical" evidence="1">
    <location>
        <begin position="47"/>
        <end position="67"/>
    </location>
</feature>
<gene>
    <name evidence="2" type="ORF">UX57_C0002G0010</name>
</gene>